<dbReference type="Proteomes" id="UP000812961">
    <property type="component" value="Unassembled WGS sequence"/>
</dbReference>
<dbReference type="EMBL" id="JAICCF010000001">
    <property type="protein sequence ID" value="MBW8682725.1"/>
    <property type="molecule type" value="Genomic_DNA"/>
</dbReference>
<proteinExistence type="predicted"/>
<organism evidence="1 2">
    <name type="scientific">Chitinophaga rhizophila</name>
    <dbReference type="NCBI Taxonomy" id="2866212"/>
    <lineage>
        <taxon>Bacteria</taxon>
        <taxon>Pseudomonadati</taxon>
        <taxon>Bacteroidota</taxon>
        <taxon>Chitinophagia</taxon>
        <taxon>Chitinophagales</taxon>
        <taxon>Chitinophagaceae</taxon>
        <taxon>Chitinophaga</taxon>
    </lineage>
</organism>
<keyword evidence="2" id="KW-1185">Reference proteome</keyword>
<evidence type="ECO:0000313" key="1">
    <source>
        <dbReference type="EMBL" id="MBW8682725.1"/>
    </source>
</evidence>
<name>A0ABS7G5Z6_9BACT</name>
<dbReference type="RefSeq" id="WP_220247964.1">
    <property type="nucleotide sequence ID" value="NZ_JAICCF010000001.1"/>
</dbReference>
<gene>
    <name evidence="1" type="ORF">K1Y79_00140</name>
</gene>
<evidence type="ECO:0000313" key="2">
    <source>
        <dbReference type="Proteomes" id="UP000812961"/>
    </source>
</evidence>
<protein>
    <submittedName>
        <fullName evidence="1">Uncharacterized protein</fullName>
    </submittedName>
</protein>
<accession>A0ABS7G5Z6</accession>
<comment type="caution">
    <text evidence="1">The sequence shown here is derived from an EMBL/GenBank/DDBJ whole genome shotgun (WGS) entry which is preliminary data.</text>
</comment>
<sequence>MKLITLVISIYVLLMAVIPCCNFDNCEGDRHDEPQGICSPFFSCHSCSVPVVLERTIHIEPVTSVIYPAYSEYKAASLPGYTAICWNPPKA</sequence>
<reference evidence="1 2" key="1">
    <citation type="submission" date="2021-08" db="EMBL/GenBank/DDBJ databases">
        <title>The genome sequence of Chitinophaga sp. B61.</title>
        <authorList>
            <person name="Zhang X."/>
        </authorList>
    </citation>
    <scope>NUCLEOTIDE SEQUENCE [LARGE SCALE GENOMIC DNA]</scope>
    <source>
        <strain evidence="1 2">B61</strain>
    </source>
</reference>